<keyword evidence="2" id="KW-1185">Reference proteome</keyword>
<evidence type="ECO:0008006" key="3">
    <source>
        <dbReference type="Google" id="ProtNLM"/>
    </source>
</evidence>
<evidence type="ECO:0000313" key="2">
    <source>
        <dbReference type="Proteomes" id="UP000245124"/>
    </source>
</evidence>
<evidence type="ECO:0000313" key="1">
    <source>
        <dbReference type="EMBL" id="GBG18528.1"/>
    </source>
</evidence>
<dbReference type="Proteomes" id="UP000245124">
    <property type="component" value="Unassembled WGS sequence"/>
</dbReference>
<sequence>MRQNLLVSFLRFLLLSYQASKLKAITKTVSIAAFNQINWYKVKLLKKELSTQNNSCASAR</sequence>
<dbReference type="AlphaFoldDB" id="A0A2R5FM47"/>
<accession>A0A2R5FM47</accession>
<gene>
    <name evidence="1" type="ORF">NIES4072_21930</name>
</gene>
<comment type="caution">
    <text evidence="1">The sequence shown here is derived from an EMBL/GenBank/DDBJ whole genome shotgun (WGS) entry which is preliminary data.</text>
</comment>
<name>A0A2R5FM47_NOSCO</name>
<protein>
    <recommendedName>
        <fullName evidence="3">Transposase</fullName>
    </recommendedName>
</protein>
<organism evidence="1 2">
    <name type="scientific">Nostoc commune NIES-4072</name>
    <dbReference type="NCBI Taxonomy" id="2005467"/>
    <lineage>
        <taxon>Bacteria</taxon>
        <taxon>Bacillati</taxon>
        <taxon>Cyanobacteriota</taxon>
        <taxon>Cyanophyceae</taxon>
        <taxon>Nostocales</taxon>
        <taxon>Nostocaceae</taxon>
        <taxon>Nostoc</taxon>
    </lineage>
</organism>
<reference evidence="1 2" key="1">
    <citation type="submission" date="2017-06" db="EMBL/GenBank/DDBJ databases">
        <title>Genome sequencing of cyanobaciteial culture collection at National Institute for Environmental Studies (NIES).</title>
        <authorList>
            <person name="Hirose Y."/>
            <person name="Shimura Y."/>
            <person name="Fujisawa T."/>
            <person name="Nakamura Y."/>
            <person name="Kawachi M."/>
        </authorList>
    </citation>
    <scope>NUCLEOTIDE SEQUENCE [LARGE SCALE GENOMIC DNA]</scope>
    <source>
        <strain evidence="1 2">NIES-4072</strain>
    </source>
</reference>
<proteinExistence type="predicted"/>
<dbReference type="EMBL" id="BDUD01000001">
    <property type="protein sequence ID" value="GBG18528.1"/>
    <property type="molecule type" value="Genomic_DNA"/>
</dbReference>